<dbReference type="Gene3D" id="3.40.50.2000">
    <property type="entry name" value="Glycogen Phosphorylase B"/>
    <property type="match status" value="1"/>
</dbReference>
<evidence type="ECO:0008006" key="2">
    <source>
        <dbReference type="Google" id="ProtNLM"/>
    </source>
</evidence>
<accession>A0A6C0B5P4</accession>
<dbReference type="AlphaFoldDB" id="A0A6C0B5P4"/>
<proteinExistence type="predicted"/>
<name>A0A6C0B5P4_9ZZZZ</name>
<dbReference type="EMBL" id="MN739069">
    <property type="protein sequence ID" value="QHS86981.1"/>
    <property type="molecule type" value="Genomic_DNA"/>
</dbReference>
<dbReference type="SUPFAM" id="SSF53756">
    <property type="entry name" value="UDP-Glycosyltransferase/glycogen phosphorylase"/>
    <property type="match status" value="1"/>
</dbReference>
<sequence length="322" mass="36969">MNLIYMGKPAYGGWVSFTAHLSLKYNFKLYKISKKTEKLKSGKPRMRAFGYGVMYQNLSIDDAKQLPNIIITAIDKKYYEFLNQFNSNTKLVIHDPTEVKGKSCQPVLDVLGKYDIITIRKSVKKYIMDKYGVKSKFKSHPFFEYTKTPVQIKDKKGGVSISRIDFDKHTDITLKANQLLPPTEKITIYGAANDRYVYFNLRKNNLDFDKYYKGKFKKSFEELDKILTKKKFVVDLSAIKNDGGGSQYTFLEAIYQDCILILNKKWLSGSENIFVDGINCLVVENPSDIVKIITNATKNSPKLKTIAKNASKLLEPHVNVKW</sequence>
<organism evidence="1">
    <name type="scientific">viral metagenome</name>
    <dbReference type="NCBI Taxonomy" id="1070528"/>
    <lineage>
        <taxon>unclassified sequences</taxon>
        <taxon>metagenomes</taxon>
        <taxon>organismal metagenomes</taxon>
    </lineage>
</organism>
<reference evidence="1" key="1">
    <citation type="journal article" date="2020" name="Nature">
        <title>Giant virus diversity and host interactions through global metagenomics.</title>
        <authorList>
            <person name="Schulz F."/>
            <person name="Roux S."/>
            <person name="Paez-Espino D."/>
            <person name="Jungbluth S."/>
            <person name="Walsh D.A."/>
            <person name="Denef V.J."/>
            <person name="McMahon K.D."/>
            <person name="Konstantinidis K.T."/>
            <person name="Eloe-Fadrosh E.A."/>
            <person name="Kyrpides N.C."/>
            <person name="Woyke T."/>
        </authorList>
    </citation>
    <scope>NUCLEOTIDE SEQUENCE</scope>
    <source>
        <strain evidence="1">GVMAG-M-3300009422-16</strain>
    </source>
</reference>
<evidence type="ECO:0000313" key="1">
    <source>
        <dbReference type="EMBL" id="QHS86981.1"/>
    </source>
</evidence>
<protein>
    <recommendedName>
        <fullName evidence="2">Glycosyltransferase</fullName>
    </recommendedName>
</protein>